<evidence type="ECO:0000256" key="1">
    <source>
        <dbReference type="SAM" id="Phobius"/>
    </source>
</evidence>
<keyword evidence="3" id="KW-1185">Reference proteome</keyword>
<accession>A0A2T0TIU1</accession>
<dbReference type="Proteomes" id="UP000238375">
    <property type="component" value="Unassembled WGS sequence"/>
</dbReference>
<comment type="caution">
    <text evidence="2">The sequence shown here is derived from an EMBL/GenBank/DDBJ whole genome shotgun (WGS) entry which is preliminary data.</text>
</comment>
<dbReference type="AlphaFoldDB" id="A0A2T0TIU1"/>
<keyword evidence="1" id="KW-0472">Membrane</keyword>
<organism evidence="2 3">
    <name type="scientific">Spirosoma oryzae</name>
    <dbReference type="NCBI Taxonomy" id="1469603"/>
    <lineage>
        <taxon>Bacteria</taxon>
        <taxon>Pseudomonadati</taxon>
        <taxon>Bacteroidota</taxon>
        <taxon>Cytophagia</taxon>
        <taxon>Cytophagales</taxon>
        <taxon>Cytophagaceae</taxon>
        <taxon>Spirosoma</taxon>
    </lineage>
</organism>
<feature type="transmembrane region" description="Helical" evidence="1">
    <location>
        <begin position="33"/>
        <end position="51"/>
    </location>
</feature>
<dbReference type="EMBL" id="PVTE01000002">
    <property type="protein sequence ID" value="PRY45545.1"/>
    <property type="molecule type" value="Genomic_DNA"/>
</dbReference>
<keyword evidence="1" id="KW-0812">Transmembrane</keyword>
<name>A0A2T0TIU1_9BACT</name>
<reference evidence="2 3" key="1">
    <citation type="submission" date="2018-03" db="EMBL/GenBank/DDBJ databases">
        <title>Genomic Encyclopedia of Archaeal and Bacterial Type Strains, Phase II (KMG-II): from individual species to whole genera.</title>
        <authorList>
            <person name="Goeker M."/>
        </authorList>
    </citation>
    <scope>NUCLEOTIDE SEQUENCE [LARGE SCALE GENOMIC DNA]</scope>
    <source>
        <strain evidence="2 3">DSM 28354</strain>
    </source>
</reference>
<gene>
    <name evidence="2" type="ORF">CLV58_102294</name>
</gene>
<sequence length="55" mass="6210">MLNIAGTLMTTDMTTQTQPASDKQYGTIYKGSLIVPVLLIVLLAVLLWWFLNKRK</sequence>
<evidence type="ECO:0000313" key="2">
    <source>
        <dbReference type="EMBL" id="PRY45545.1"/>
    </source>
</evidence>
<evidence type="ECO:0000313" key="3">
    <source>
        <dbReference type="Proteomes" id="UP000238375"/>
    </source>
</evidence>
<protein>
    <submittedName>
        <fullName evidence="2">Uncharacterized protein</fullName>
    </submittedName>
</protein>
<keyword evidence="1" id="KW-1133">Transmembrane helix</keyword>
<proteinExistence type="predicted"/>